<keyword evidence="1" id="KW-0812">Transmembrane</keyword>
<dbReference type="EMBL" id="FRAU01000002">
    <property type="protein sequence ID" value="SHK30159.1"/>
    <property type="molecule type" value="Genomic_DNA"/>
</dbReference>
<evidence type="ECO:0000259" key="2">
    <source>
        <dbReference type="Pfam" id="PF05090"/>
    </source>
</evidence>
<sequence>MNARRLDHWLFNAFQPTAEGLAAYRIAFALFVLFILDPGHSPYFNFHPIGELPDSFFLPPPGPMQLFGGFPPRWFFAGLHFLLDLSLVALLFGYRTRLASWLTGLLLLIGFGFLFSAGKINHVLLFVLLPWVMSFSNWGATWSLDAWLGRTRATVAGWPLSLLALLIGFALFTAGFTKLLGGWLDPSTHAARGHWLKQYFIIGRQDLLADLVTAPLPSGLWELMDWGTVVLEMGFLPAAFAPRLFRVFLSLMVLFHLSTALLFNITFVQNLIVYAAFLNWNQLATHVPRFRLPPRLILPAIPLVAIACYLFGSPLRRLDALANFSSDLSLTELLVNVIAALIVIGNGIARLRHQSGHLLSLTPTVAGAYRRVGRTLALVLGVYGALIATHAGEFWPMSVFPMFSQAGQPWTRAVVRELSPEEPVRWDTLWAPTSLPGRPFPLGSTTLDPVDLINFVTQPDRWHAQRRQTLLRLFGPELEDRRLLILQVRGMPTPDGVRLYYLPIIALTADTVQIHPRWQP</sequence>
<evidence type="ECO:0000313" key="4">
    <source>
        <dbReference type="Proteomes" id="UP000185812"/>
    </source>
</evidence>
<feature type="transmembrane region" description="Helical" evidence="1">
    <location>
        <begin position="156"/>
        <end position="176"/>
    </location>
</feature>
<dbReference type="AlphaFoldDB" id="A0A1M6RCG5"/>
<protein>
    <submittedName>
        <fullName evidence="3">Vitamin K-dependent gamma-carboxylase</fullName>
    </submittedName>
</protein>
<feature type="transmembrane region" description="Helical" evidence="1">
    <location>
        <begin position="21"/>
        <end position="36"/>
    </location>
</feature>
<feature type="transmembrane region" description="Helical" evidence="1">
    <location>
        <begin position="99"/>
        <end position="117"/>
    </location>
</feature>
<keyword evidence="1" id="KW-0472">Membrane</keyword>
<dbReference type="InterPro" id="IPR053934">
    <property type="entry name" value="HTTM_dom"/>
</dbReference>
<evidence type="ECO:0000313" key="3">
    <source>
        <dbReference type="EMBL" id="SHK30159.1"/>
    </source>
</evidence>
<feature type="transmembrane region" description="Helical" evidence="1">
    <location>
        <begin position="253"/>
        <end position="276"/>
    </location>
</feature>
<gene>
    <name evidence="3" type="ORF">SAMN04488087_0789</name>
</gene>
<dbReference type="Proteomes" id="UP000185812">
    <property type="component" value="Unassembled WGS sequence"/>
</dbReference>
<dbReference type="OrthoDB" id="1496251at2"/>
<organism evidence="3 4">
    <name type="scientific">Rhodothermus profundi</name>
    <dbReference type="NCBI Taxonomy" id="633813"/>
    <lineage>
        <taxon>Bacteria</taxon>
        <taxon>Pseudomonadati</taxon>
        <taxon>Rhodothermota</taxon>
        <taxon>Rhodothermia</taxon>
        <taxon>Rhodothermales</taxon>
        <taxon>Rhodothermaceae</taxon>
        <taxon>Rhodothermus</taxon>
    </lineage>
</organism>
<dbReference type="STRING" id="633813.SAMN04488087_0789"/>
<feature type="domain" description="HTTM" evidence="2">
    <location>
        <begin position="76"/>
        <end position="267"/>
    </location>
</feature>
<dbReference type="Pfam" id="PF05090">
    <property type="entry name" value="HTTM"/>
    <property type="match status" value="1"/>
</dbReference>
<feature type="transmembrane region" description="Helical" evidence="1">
    <location>
        <begin position="74"/>
        <end position="92"/>
    </location>
</feature>
<feature type="transmembrane region" description="Helical" evidence="1">
    <location>
        <begin position="296"/>
        <end position="312"/>
    </location>
</feature>
<feature type="transmembrane region" description="Helical" evidence="1">
    <location>
        <begin position="123"/>
        <end position="144"/>
    </location>
</feature>
<dbReference type="RefSeq" id="WP_072714666.1">
    <property type="nucleotide sequence ID" value="NZ_FRAU01000002.1"/>
</dbReference>
<reference evidence="4" key="1">
    <citation type="submission" date="2016-11" db="EMBL/GenBank/DDBJ databases">
        <authorList>
            <person name="Varghese N."/>
            <person name="Submissions S."/>
        </authorList>
    </citation>
    <scope>NUCLEOTIDE SEQUENCE [LARGE SCALE GENOMIC DNA]</scope>
    <source>
        <strain evidence="4">DSM 22212</strain>
    </source>
</reference>
<evidence type="ECO:0000256" key="1">
    <source>
        <dbReference type="SAM" id="Phobius"/>
    </source>
</evidence>
<feature type="transmembrane region" description="Helical" evidence="1">
    <location>
        <begin position="372"/>
        <end position="392"/>
    </location>
</feature>
<keyword evidence="1" id="KW-1133">Transmembrane helix</keyword>
<keyword evidence="4" id="KW-1185">Reference proteome</keyword>
<feature type="transmembrane region" description="Helical" evidence="1">
    <location>
        <begin position="333"/>
        <end position="352"/>
    </location>
</feature>
<accession>A0A1M6RCG5</accession>
<name>A0A1M6RCG5_9BACT</name>
<proteinExistence type="predicted"/>